<dbReference type="AlphaFoldDB" id="A0A9W4SXE9"/>
<protein>
    <submittedName>
        <fullName evidence="2">4317_t:CDS:1</fullName>
    </submittedName>
</protein>
<feature type="signal peptide" evidence="1">
    <location>
        <begin position="1"/>
        <end position="19"/>
    </location>
</feature>
<evidence type="ECO:0000256" key="1">
    <source>
        <dbReference type="SAM" id="SignalP"/>
    </source>
</evidence>
<gene>
    <name evidence="2" type="ORF">FWILDA_LOCUS11873</name>
</gene>
<reference evidence="2" key="1">
    <citation type="submission" date="2022-08" db="EMBL/GenBank/DDBJ databases">
        <authorList>
            <person name="Kallberg Y."/>
            <person name="Tangrot J."/>
            <person name="Rosling A."/>
        </authorList>
    </citation>
    <scope>NUCLEOTIDE SEQUENCE</scope>
    <source>
        <strain evidence="2">Wild A</strain>
    </source>
</reference>
<dbReference type="Proteomes" id="UP001153678">
    <property type="component" value="Unassembled WGS sequence"/>
</dbReference>
<dbReference type="EMBL" id="CAMKVN010003558">
    <property type="protein sequence ID" value="CAI2185032.1"/>
    <property type="molecule type" value="Genomic_DNA"/>
</dbReference>
<accession>A0A9W4SXE9</accession>
<evidence type="ECO:0000313" key="2">
    <source>
        <dbReference type="EMBL" id="CAI2185032.1"/>
    </source>
</evidence>
<name>A0A9W4SXE9_9GLOM</name>
<keyword evidence="3" id="KW-1185">Reference proteome</keyword>
<evidence type="ECO:0000313" key="3">
    <source>
        <dbReference type="Proteomes" id="UP001153678"/>
    </source>
</evidence>
<organism evidence="2 3">
    <name type="scientific">Funneliformis geosporum</name>
    <dbReference type="NCBI Taxonomy" id="1117311"/>
    <lineage>
        <taxon>Eukaryota</taxon>
        <taxon>Fungi</taxon>
        <taxon>Fungi incertae sedis</taxon>
        <taxon>Mucoromycota</taxon>
        <taxon>Glomeromycotina</taxon>
        <taxon>Glomeromycetes</taxon>
        <taxon>Glomerales</taxon>
        <taxon>Glomeraceae</taxon>
        <taxon>Funneliformis</taxon>
    </lineage>
</organism>
<keyword evidence="1" id="KW-0732">Signal</keyword>
<proteinExistence type="predicted"/>
<comment type="caution">
    <text evidence="2">The sequence shown here is derived from an EMBL/GenBank/DDBJ whole genome shotgun (WGS) entry which is preliminary data.</text>
</comment>
<sequence length="120" mass="14218">MKIKSPLLVLSFISTAALAAPSGDYKYSPYYNPNVKSYDPYYNPNVPDSYYKYDHEKKYKPENYDKKKGDHGKYKRSIRKEYLDGITILWYCYHNVMGLELQIRKALELELFQRAANLEK</sequence>
<feature type="chain" id="PRO_5040971219" evidence="1">
    <location>
        <begin position="20"/>
        <end position="120"/>
    </location>
</feature>